<dbReference type="NCBIfam" id="NF033510">
    <property type="entry name" value="Ca_tandemer"/>
    <property type="match status" value="1"/>
</dbReference>
<gene>
    <name evidence="2" type="ORF">FKY71_13505</name>
</gene>
<dbReference type="EMBL" id="VIFK01000187">
    <property type="protein sequence ID" value="TQE98504.1"/>
    <property type="molecule type" value="Genomic_DNA"/>
</dbReference>
<evidence type="ECO:0000313" key="2">
    <source>
        <dbReference type="EMBL" id="TQE98504.1"/>
    </source>
</evidence>
<dbReference type="AlphaFoldDB" id="A0A540VP11"/>
<feature type="domain" description="Bacterial Ig-like" evidence="1">
    <location>
        <begin position="202"/>
        <end position="260"/>
    </location>
</feature>
<proteinExistence type="predicted"/>
<reference evidence="2 3" key="1">
    <citation type="submission" date="2019-06" db="EMBL/GenBank/DDBJ databases">
        <title>Metagenome assembled Genome of Spiribacter salinus SL48-SHIP from the microbial mat of Salt Lake 48 (Novosibirsk region, Russia).</title>
        <authorList>
            <person name="Shipova A."/>
            <person name="Rozanov A.S."/>
            <person name="Bryanskaya A.V."/>
            <person name="Peltek S.E."/>
        </authorList>
    </citation>
    <scope>NUCLEOTIDE SEQUENCE [LARGE SCALE GENOMIC DNA]</scope>
    <source>
        <strain evidence="2">SL48-SHIP-2</strain>
    </source>
</reference>
<dbReference type="Gene3D" id="2.60.40.10">
    <property type="entry name" value="Immunoglobulins"/>
    <property type="match status" value="4"/>
</dbReference>
<feature type="domain" description="Bacterial Ig-like" evidence="1">
    <location>
        <begin position="266"/>
        <end position="371"/>
    </location>
</feature>
<dbReference type="InterPro" id="IPR044016">
    <property type="entry name" value="Big_13"/>
</dbReference>
<evidence type="ECO:0000259" key="1">
    <source>
        <dbReference type="Pfam" id="PF19077"/>
    </source>
</evidence>
<protein>
    <recommendedName>
        <fullName evidence="1">Bacterial Ig-like domain-containing protein</fullName>
    </recommendedName>
</protein>
<comment type="caution">
    <text evidence="2">The sequence shown here is derived from an EMBL/GenBank/DDBJ whole genome shotgun (WGS) entry which is preliminary data.</text>
</comment>
<sequence>MIPRLNQLEAADTPYEVIAQSTDRAGNVSTSTSRYEVFVTEPVDDSADLRPTDITLTSDTDEGVSSADAITNRVVPTFRVSLNSGTAAGDTVEIYQGTTLIVSRELDSADITTGHIDLAPWKPLSNNATYVGNNGVFAQVVSGDTTSPARDMPALVIDTSAPSNPGNPQLVGENSPISRGNGFSVYGSMNTSQGVAFAEIYADGRLLGTTALSERGRWQFTVPNTVAPLADGNHEITVVAVDTAGNRSNASGALSLTVDTSVTAPSDIRLRGDSDSGIAGDRLTNVTKPWFQGRGEPGSELILFADRDGDGRFDPTEEIELYSGNVDNDGTFNVRILHDLPEGRHVLRFIQVDEAGNYSAPSAPIALTIDTSVASLEMVRIAPSTAADDSGLYPDDGIYDTLRPTLRAYLPDQVAEGDRLEVYYRHPASDAPRASNLVDNPLLTQIDIERGYVDVTPAEDMRDRRTFNGTSIKFGSWQYAFFGRIVDQAGNASSIRDPGAAEPYAYVDVEGPQAASGLGLMDQDDTGVASDDNITALQTGFTLTTGRLGTWVTKVDFYANGALLGTAAPNDNRYAKFTYDGPELDAGVYWITAVTHRSSGVPTAPTEQFELIIDPTEKSPVPQFGKLQLRAGEDTGLSQNDGITKSGRVYIEGVLTPGQTVMVFNDLDGDGQYTVGERVGTATSDATTGAFSVGLTLNTGTNVLRAVTVPSSDLADPVASEPFTVIRRGIPASEPISISLLASSDTTVFNAEDGISGGSFLTSESRPELRLTLPGEMQAGDLVQLFNGNTKIYSLLADEEAIAAGFMDVRLPAGGELADGSHNLSMKVADAAGNNSRKSPSIKVTVDTVG</sequence>
<dbReference type="Proteomes" id="UP000315400">
    <property type="component" value="Unassembled WGS sequence"/>
</dbReference>
<dbReference type="InterPro" id="IPR013783">
    <property type="entry name" value="Ig-like_fold"/>
</dbReference>
<accession>A0A540VP11</accession>
<dbReference type="Pfam" id="PF19077">
    <property type="entry name" value="Big_13"/>
    <property type="match status" value="3"/>
</dbReference>
<evidence type="ECO:0000313" key="3">
    <source>
        <dbReference type="Proteomes" id="UP000315400"/>
    </source>
</evidence>
<feature type="non-terminal residue" evidence="2">
    <location>
        <position position="850"/>
    </location>
</feature>
<name>A0A540VP11_9GAMM</name>
<feature type="domain" description="Bacterial Ig-like" evidence="1">
    <location>
        <begin position="752"/>
        <end position="848"/>
    </location>
</feature>
<organism evidence="2 3">
    <name type="scientific">Spiribacter salinus</name>
    <dbReference type="NCBI Taxonomy" id="1335746"/>
    <lineage>
        <taxon>Bacteria</taxon>
        <taxon>Pseudomonadati</taxon>
        <taxon>Pseudomonadota</taxon>
        <taxon>Gammaproteobacteria</taxon>
        <taxon>Chromatiales</taxon>
        <taxon>Ectothiorhodospiraceae</taxon>
        <taxon>Spiribacter</taxon>
    </lineage>
</organism>